<dbReference type="EMBL" id="JACHIO010000005">
    <property type="protein sequence ID" value="MBB5063270.1"/>
    <property type="molecule type" value="Genomic_DNA"/>
</dbReference>
<comment type="caution">
    <text evidence="1">The sequence shown here is derived from an EMBL/GenBank/DDBJ whole genome shotgun (WGS) entry which is preliminary data.</text>
</comment>
<evidence type="ECO:0000313" key="2">
    <source>
        <dbReference type="Proteomes" id="UP000584867"/>
    </source>
</evidence>
<dbReference type="Proteomes" id="UP000584867">
    <property type="component" value="Unassembled WGS sequence"/>
</dbReference>
<name>A0A7W7ZNL3_9BACT</name>
<evidence type="ECO:0000313" key="1">
    <source>
        <dbReference type="EMBL" id="MBB5063270.1"/>
    </source>
</evidence>
<dbReference type="InterPro" id="IPR038573">
    <property type="entry name" value="BrnT_sf"/>
</dbReference>
<dbReference type="InterPro" id="IPR007460">
    <property type="entry name" value="BrnT_toxin"/>
</dbReference>
<organism evidence="1 2">
    <name type="scientific">Granulicella mallensis</name>
    <dbReference type="NCBI Taxonomy" id="940614"/>
    <lineage>
        <taxon>Bacteria</taxon>
        <taxon>Pseudomonadati</taxon>
        <taxon>Acidobacteriota</taxon>
        <taxon>Terriglobia</taxon>
        <taxon>Terriglobales</taxon>
        <taxon>Acidobacteriaceae</taxon>
        <taxon>Granulicella</taxon>
    </lineage>
</organism>
<accession>A0A7W7ZNL3</accession>
<evidence type="ECO:0008006" key="3">
    <source>
        <dbReference type="Google" id="ProtNLM"/>
    </source>
</evidence>
<proteinExistence type="predicted"/>
<dbReference type="RefSeq" id="WP_014267753.1">
    <property type="nucleotide sequence ID" value="NZ_JACHIO010000005.1"/>
</dbReference>
<dbReference type="Gene3D" id="3.10.450.530">
    <property type="entry name" value="Ribonuclease toxin, BrnT, of type II toxin-antitoxin system"/>
    <property type="match status" value="1"/>
</dbReference>
<reference evidence="1 2" key="1">
    <citation type="submission" date="2020-08" db="EMBL/GenBank/DDBJ databases">
        <title>Genomic Encyclopedia of Type Strains, Phase IV (KMG-V): Genome sequencing to study the core and pangenomes of soil and plant-associated prokaryotes.</title>
        <authorList>
            <person name="Whitman W."/>
        </authorList>
    </citation>
    <scope>NUCLEOTIDE SEQUENCE [LARGE SCALE GENOMIC DNA]</scope>
    <source>
        <strain evidence="1 2">X5P3</strain>
    </source>
</reference>
<gene>
    <name evidence="1" type="ORF">HDF15_001610</name>
</gene>
<protein>
    <recommendedName>
        <fullName evidence="3">BrnT family toxin</fullName>
    </recommendedName>
</protein>
<sequence length="90" mass="10628">MFDWDEANISHIARHDITPEEAEHVLLNDPLELMVQIHGDEERVLHVGATKALRYLVVLTTWREERLRVVTAYEAPRALRLKYIQGQRRQ</sequence>
<dbReference type="Pfam" id="PF04365">
    <property type="entry name" value="BrnT_toxin"/>
    <property type="match status" value="1"/>
</dbReference>
<dbReference type="AlphaFoldDB" id="A0A7W7ZNL3"/>